<dbReference type="Proteomes" id="UP000070700">
    <property type="component" value="Unassembled WGS sequence"/>
</dbReference>
<protein>
    <submittedName>
        <fullName evidence="2">Uncharacterized protein</fullName>
    </submittedName>
</protein>
<reference evidence="2 3" key="1">
    <citation type="submission" date="2015-10" db="EMBL/GenBank/DDBJ databases">
        <title>Full genome of DAOMC 229536 Phialocephala scopiformis, a fungal endophyte of spruce producing the potent anti-insectan compound rugulosin.</title>
        <authorList>
            <consortium name="DOE Joint Genome Institute"/>
            <person name="Walker A.K."/>
            <person name="Frasz S.L."/>
            <person name="Seifert K.A."/>
            <person name="Miller J.D."/>
            <person name="Mondo S.J."/>
            <person name="Labutti K."/>
            <person name="Lipzen A."/>
            <person name="Dockter R."/>
            <person name="Kennedy M."/>
            <person name="Grigoriev I.V."/>
            <person name="Spatafora J.W."/>
        </authorList>
    </citation>
    <scope>NUCLEOTIDE SEQUENCE [LARGE SCALE GENOMIC DNA]</scope>
    <source>
        <strain evidence="2 3">CBS 120377</strain>
    </source>
</reference>
<name>A0A194WWM3_MOLSC</name>
<dbReference type="AlphaFoldDB" id="A0A194WWM3"/>
<feature type="region of interest" description="Disordered" evidence="1">
    <location>
        <begin position="124"/>
        <end position="153"/>
    </location>
</feature>
<sequence length="153" mass="16668">MIILVPRLRAAPQVPLSHALEVVSHVCSFRTACDQDRRNDLVRIMKAKKSPIDNFSLGTRDHGSIVEHSTASSRMIVPHSIPLPFLFHPLPPPSLPHRASPPGMLFHINELITMFIFPAARGPSEGAGETIPPCQDHASGLSQSARSHAVRPA</sequence>
<evidence type="ECO:0000313" key="3">
    <source>
        <dbReference type="Proteomes" id="UP000070700"/>
    </source>
</evidence>
<organism evidence="2 3">
    <name type="scientific">Mollisia scopiformis</name>
    <name type="common">Conifer needle endophyte fungus</name>
    <name type="synonym">Phialocephala scopiformis</name>
    <dbReference type="NCBI Taxonomy" id="149040"/>
    <lineage>
        <taxon>Eukaryota</taxon>
        <taxon>Fungi</taxon>
        <taxon>Dikarya</taxon>
        <taxon>Ascomycota</taxon>
        <taxon>Pezizomycotina</taxon>
        <taxon>Leotiomycetes</taxon>
        <taxon>Helotiales</taxon>
        <taxon>Mollisiaceae</taxon>
        <taxon>Mollisia</taxon>
    </lineage>
</organism>
<dbReference type="GeneID" id="28815674"/>
<gene>
    <name evidence="2" type="ORF">LY89DRAFT_221591</name>
</gene>
<accession>A0A194WWM3</accession>
<dbReference type="InParanoid" id="A0A194WWM3"/>
<dbReference type="EMBL" id="KQ947425">
    <property type="protein sequence ID" value="KUJ12084.1"/>
    <property type="molecule type" value="Genomic_DNA"/>
</dbReference>
<evidence type="ECO:0000313" key="2">
    <source>
        <dbReference type="EMBL" id="KUJ12084.1"/>
    </source>
</evidence>
<evidence type="ECO:0000256" key="1">
    <source>
        <dbReference type="SAM" id="MobiDB-lite"/>
    </source>
</evidence>
<dbReference type="KEGG" id="psco:LY89DRAFT_221591"/>
<keyword evidence="3" id="KW-1185">Reference proteome</keyword>
<dbReference type="RefSeq" id="XP_018066439.1">
    <property type="nucleotide sequence ID" value="XM_018205948.1"/>
</dbReference>
<proteinExistence type="predicted"/>